<dbReference type="EMBL" id="FULE01000037">
    <property type="protein sequence ID" value="SJN58293.1"/>
    <property type="molecule type" value="Genomic_DNA"/>
</dbReference>
<accession>A0A1R4LPB6</accession>
<dbReference type="SUPFAM" id="SSF51735">
    <property type="entry name" value="NAD(P)-binding Rossmann-fold domains"/>
    <property type="match status" value="1"/>
</dbReference>
<keyword evidence="1" id="KW-0560">Oxidoreductase</keyword>
<dbReference type="Proteomes" id="UP000188276">
    <property type="component" value="Unassembled WGS sequence"/>
</dbReference>
<gene>
    <name evidence="3" type="ORF">VR7878_02764</name>
</gene>
<dbReference type="OrthoDB" id="9778052at2"/>
<dbReference type="InterPro" id="IPR036291">
    <property type="entry name" value="NAD(P)-bd_dom_sf"/>
</dbReference>
<evidence type="ECO:0000256" key="1">
    <source>
        <dbReference type="ARBA" id="ARBA00023002"/>
    </source>
</evidence>
<evidence type="ECO:0000259" key="2">
    <source>
        <dbReference type="Pfam" id="PF01370"/>
    </source>
</evidence>
<feature type="domain" description="NAD-dependent epimerase/dehydratase" evidence="2">
    <location>
        <begin position="10"/>
        <end position="248"/>
    </location>
</feature>
<protein>
    <submittedName>
        <fullName evidence="3">Short chain dehydrogenase</fullName>
    </submittedName>
</protein>
<sequence>MYSIDRKSPVLVTGATGYVAGWLIKRLLESGVTVHATVRDVTAQHKLKYLNRIARTAPGTLRYFQADLLDDGSYAQAMQGCRVVFHTASPFRLQVSDPLSELITPAVEGTRNVLNQATLTPSVERVVLTSSCAAIYGDNADLSNLEHGMVTEESWNQSSTIDHNPYSYSKTEAEKAAWCIAETQQQWTLIVMNPSLIMGPGVNPYMSSESFQIIRQMGDGTMKAGVPDWGVGVVDVRDVAEAHLSAAYTTHARGRYIISGYNTTLLEMARQLQPTYGKHYPLPKRILPKFLVWLFGPMLNPAITRKTITQNVGYTWKGNNTKSIGELGLKYRALSVTMNDFFAQLIETEQLGRESRVPLKGRD</sequence>
<name>A0A1R4LPB6_VIBR1</name>
<dbReference type="InterPro" id="IPR050425">
    <property type="entry name" value="NAD(P)_dehydrat-like"/>
</dbReference>
<dbReference type="GO" id="GO:0016616">
    <property type="term" value="F:oxidoreductase activity, acting on the CH-OH group of donors, NAD or NADP as acceptor"/>
    <property type="evidence" value="ECO:0007669"/>
    <property type="project" value="TreeGrafter"/>
</dbReference>
<reference evidence="4" key="1">
    <citation type="submission" date="2017-02" db="EMBL/GenBank/DDBJ databases">
        <authorList>
            <person name="Rodrigo-Torres L."/>
            <person name="Arahal R.D."/>
            <person name="Lucena T."/>
        </authorList>
    </citation>
    <scope>NUCLEOTIDE SEQUENCE [LARGE SCALE GENOMIC DNA]</scope>
    <source>
        <strain evidence="4">CECT 7878</strain>
    </source>
</reference>
<organism evidence="3 4">
    <name type="scientific">Vibrio ruber (strain DSM 16370 / JCM 11486 / BCRC 17186 / CECT 7878 / LMG 23124 / VR1)</name>
    <dbReference type="NCBI Taxonomy" id="1123498"/>
    <lineage>
        <taxon>Bacteria</taxon>
        <taxon>Pseudomonadati</taxon>
        <taxon>Pseudomonadota</taxon>
        <taxon>Gammaproteobacteria</taxon>
        <taxon>Vibrionales</taxon>
        <taxon>Vibrionaceae</taxon>
        <taxon>Vibrio</taxon>
    </lineage>
</organism>
<dbReference type="PANTHER" id="PTHR10366">
    <property type="entry name" value="NAD DEPENDENT EPIMERASE/DEHYDRATASE"/>
    <property type="match status" value="1"/>
</dbReference>
<keyword evidence="4" id="KW-1185">Reference proteome</keyword>
<dbReference type="Pfam" id="PF01370">
    <property type="entry name" value="Epimerase"/>
    <property type="match status" value="1"/>
</dbReference>
<dbReference type="InterPro" id="IPR001509">
    <property type="entry name" value="Epimerase_deHydtase"/>
</dbReference>
<dbReference type="STRING" id="1123498.VR7878_02764"/>
<dbReference type="RefSeq" id="WP_077336703.1">
    <property type="nucleotide sequence ID" value="NZ_FULE01000037.1"/>
</dbReference>
<dbReference type="AlphaFoldDB" id="A0A1R4LPB6"/>
<dbReference type="PANTHER" id="PTHR10366:SF812">
    <property type="entry name" value="VPS9 DOMAIN-CONTAINING PROTEIN"/>
    <property type="match status" value="1"/>
</dbReference>
<evidence type="ECO:0000313" key="4">
    <source>
        <dbReference type="Proteomes" id="UP000188276"/>
    </source>
</evidence>
<dbReference type="FunFam" id="3.40.50.720:FF:000085">
    <property type="entry name" value="Dihydroflavonol reductase"/>
    <property type="match status" value="1"/>
</dbReference>
<dbReference type="Gene3D" id="3.40.50.720">
    <property type="entry name" value="NAD(P)-binding Rossmann-like Domain"/>
    <property type="match status" value="1"/>
</dbReference>
<evidence type="ECO:0000313" key="3">
    <source>
        <dbReference type="EMBL" id="SJN58293.1"/>
    </source>
</evidence>
<proteinExistence type="predicted"/>